<dbReference type="SMART" id="SM00248">
    <property type="entry name" value="ANK"/>
    <property type="match status" value="3"/>
</dbReference>
<comment type="caution">
    <text evidence="2">The sequence shown here is derived from an EMBL/GenBank/DDBJ whole genome shotgun (WGS) entry which is preliminary data.</text>
</comment>
<proteinExistence type="predicted"/>
<dbReference type="InterPro" id="IPR036770">
    <property type="entry name" value="Ankyrin_rpt-contain_sf"/>
</dbReference>
<dbReference type="Gene3D" id="1.25.40.20">
    <property type="entry name" value="Ankyrin repeat-containing domain"/>
    <property type="match status" value="1"/>
</dbReference>
<evidence type="ECO:0000313" key="3">
    <source>
        <dbReference type="Proteomes" id="UP001642360"/>
    </source>
</evidence>
<keyword evidence="1" id="KW-0040">ANK repeat</keyword>
<dbReference type="PROSITE" id="PS50088">
    <property type="entry name" value="ANK_REPEAT"/>
    <property type="match status" value="1"/>
</dbReference>
<reference evidence="2 3" key="1">
    <citation type="submission" date="2024-02" db="EMBL/GenBank/DDBJ databases">
        <authorList>
            <person name="Vignale AGUSTIN F."/>
            <person name="Sosa J E."/>
            <person name="Modenutti C."/>
        </authorList>
    </citation>
    <scope>NUCLEOTIDE SEQUENCE [LARGE SCALE GENOMIC DNA]</scope>
</reference>
<accession>A0ABC8QVW8</accession>
<dbReference type="SUPFAM" id="SSF48403">
    <property type="entry name" value="Ankyrin repeat"/>
    <property type="match status" value="1"/>
</dbReference>
<dbReference type="PROSITE" id="PS50297">
    <property type="entry name" value="ANK_REP_REGION"/>
    <property type="match status" value="1"/>
</dbReference>
<sequence>MGLAETTLAVAARSAKSNNFVKNLVDKMSPADLALPNYYGTTALHTAAATGNIEAAKLLVNKNIHLPYIFDYAKALPLHVAANRSQREMVLYLMEVTEADKEPKPFEDETGVTLVVGLIAGGLYDITLDLVRRNPKLAWGISSPLQTFASKQSAFRSGARLNYWQQLIYSDATEGIERLNPVK</sequence>
<evidence type="ECO:0000313" key="2">
    <source>
        <dbReference type="EMBL" id="CAK9136894.1"/>
    </source>
</evidence>
<dbReference type="Proteomes" id="UP001642360">
    <property type="component" value="Unassembled WGS sequence"/>
</dbReference>
<dbReference type="AlphaFoldDB" id="A0ABC8QVW8"/>
<dbReference type="PANTHER" id="PTHR24121">
    <property type="entry name" value="NO MECHANORECEPTOR POTENTIAL C, ISOFORM D-RELATED"/>
    <property type="match status" value="1"/>
</dbReference>
<keyword evidence="3" id="KW-1185">Reference proteome</keyword>
<protein>
    <submittedName>
        <fullName evidence="2">Uncharacterized protein</fullName>
    </submittedName>
</protein>
<dbReference type="PANTHER" id="PTHR24121:SF31">
    <property type="entry name" value="ANKYRIN REPEAT-CONTAINING PROTEIN"/>
    <property type="match status" value="1"/>
</dbReference>
<dbReference type="Pfam" id="PF12796">
    <property type="entry name" value="Ank_2"/>
    <property type="match status" value="1"/>
</dbReference>
<feature type="repeat" description="ANK" evidence="1">
    <location>
        <begin position="39"/>
        <end position="63"/>
    </location>
</feature>
<name>A0ABC8QVW8_9AQUA</name>
<evidence type="ECO:0000256" key="1">
    <source>
        <dbReference type="PROSITE-ProRule" id="PRU00023"/>
    </source>
</evidence>
<dbReference type="InterPro" id="IPR002110">
    <property type="entry name" value="Ankyrin_rpt"/>
</dbReference>
<organism evidence="2 3">
    <name type="scientific">Ilex paraguariensis</name>
    <name type="common">yerba mate</name>
    <dbReference type="NCBI Taxonomy" id="185542"/>
    <lineage>
        <taxon>Eukaryota</taxon>
        <taxon>Viridiplantae</taxon>
        <taxon>Streptophyta</taxon>
        <taxon>Embryophyta</taxon>
        <taxon>Tracheophyta</taxon>
        <taxon>Spermatophyta</taxon>
        <taxon>Magnoliopsida</taxon>
        <taxon>eudicotyledons</taxon>
        <taxon>Gunneridae</taxon>
        <taxon>Pentapetalae</taxon>
        <taxon>asterids</taxon>
        <taxon>campanulids</taxon>
        <taxon>Aquifoliales</taxon>
        <taxon>Aquifoliaceae</taxon>
        <taxon>Ilex</taxon>
    </lineage>
</organism>
<gene>
    <name evidence="2" type="ORF">ILEXP_LOCUS3898</name>
</gene>
<dbReference type="EMBL" id="CAUOFW020000784">
    <property type="protein sequence ID" value="CAK9136894.1"/>
    <property type="molecule type" value="Genomic_DNA"/>
</dbReference>